<comment type="caution">
    <text evidence="9">The sequence shown here is derived from an EMBL/GenBank/DDBJ whole genome shotgun (WGS) entry which is preliminary data.</text>
</comment>
<dbReference type="GO" id="GO:0016757">
    <property type="term" value="F:glycosyltransferase activity"/>
    <property type="evidence" value="ECO:0007669"/>
    <property type="project" value="UniProtKB-KW"/>
</dbReference>
<dbReference type="AlphaFoldDB" id="A0ABD1GKC4"/>
<keyword evidence="4" id="KW-0812">Transmembrane</keyword>
<dbReference type="EMBL" id="JBEAFC010000008">
    <property type="protein sequence ID" value="KAL1544576.1"/>
    <property type="molecule type" value="Genomic_DNA"/>
</dbReference>
<evidence type="ECO:0000256" key="4">
    <source>
        <dbReference type="ARBA" id="ARBA00022692"/>
    </source>
</evidence>
<keyword evidence="8" id="KW-0732">Signal</keyword>
<protein>
    <submittedName>
        <fullName evidence="9">Xyloglucan glycosyltransferase 6</fullName>
    </submittedName>
</protein>
<comment type="subcellular location">
    <subcellularLocation>
        <location evidence="1">Golgi apparatus membrane</location>
    </subcellularLocation>
</comment>
<dbReference type="GO" id="GO:0000139">
    <property type="term" value="C:Golgi membrane"/>
    <property type="evidence" value="ECO:0007669"/>
    <property type="project" value="UniProtKB-SubCell"/>
</dbReference>
<gene>
    <name evidence="9" type="primary">CSLC6</name>
    <name evidence="9" type="ORF">AAHA92_21409</name>
</gene>
<evidence type="ECO:0000256" key="6">
    <source>
        <dbReference type="ARBA" id="ARBA00023034"/>
    </source>
</evidence>
<evidence type="ECO:0000256" key="2">
    <source>
        <dbReference type="ARBA" id="ARBA00022676"/>
    </source>
</evidence>
<organism evidence="9 10">
    <name type="scientific">Salvia divinorum</name>
    <name type="common">Maria pastora</name>
    <name type="synonym">Diviner's sage</name>
    <dbReference type="NCBI Taxonomy" id="28513"/>
    <lineage>
        <taxon>Eukaryota</taxon>
        <taxon>Viridiplantae</taxon>
        <taxon>Streptophyta</taxon>
        <taxon>Embryophyta</taxon>
        <taxon>Tracheophyta</taxon>
        <taxon>Spermatophyta</taxon>
        <taxon>Magnoliopsida</taxon>
        <taxon>eudicotyledons</taxon>
        <taxon>Gunneridae</taxon>
        <taxon>Pentapetalae</taxon>
        <taxon>asterids</taxon>
        <taxon>lamiids</taxon>
        <taxon>Lamiales</taxon>
        <taxon>Lamiaceae</taxon>
        <taxon>Nepetoideae</taxon>
        <taxon>Mentheae</taxon>
        <taxon>Salviinae</taxon>
        <taxon>Salvia</taxon>
        <taxon>Salvia subgen. Calosphace</taxon>
    </lineage>
</organism>
<reference evidence="9 10" key="1">
    <citation type="submission" date="2024-06" db="EMBL/GenBank/DDBJ databases">
        <title>A chromosome level genome sequence of Diviner's sage (Salvia divinorum).</title>
        <authorList>
            <person name="Ford S.A."/>
            <person name="Ro D.-K."/>
            <person name="Ness R.W."/>
            <person name="Phillips M.A."/>
        </authorList>
    </citation>
    <scope>NUCLEOTIDE SEQUENCE [LARGE SCALE GENOMIC DNA]</scope>
    <source>
        <strain evidence="9">SAF-2024a</strain>
        <tissue evidence="9">Leaf</tissue>
    </source>
</reference>
<feature type="chain" id="PRO_5044860965" evidence="8">
    <location>
        <begin position="18"/>
        <end position="149"/>
    </location>
</feature>
<keyword evidence="10" id="KW-1185">Reference proteome</keyword>
<evidence type="ECO:0000256" key="3">
    <source>
        <dbReference type="ARBA" id="ARBA00022679"/>
    </source>
</evidence>
<dbReference type="PANTHER" id="PTHR32044:SF67">
    <property type="entry name" value="XYLOGLUCAN GLYCOSYLTRANSFERASE 6-RELATED"/>
    <property type="match status" value="1"/>
</dbReference>
<evidence type="ECO:0000256" key="7">
    <source>
        <dbReference type="ARBA" id="ARBA00023136"/>
    </source>
</evidence>
<feature type="signal peptide" evidence="8">
    <location>
        <begin position="1"/>
        <end position="17"/>
    </location>
</feature>
<dbReference type="PANTHER" id="PTHR32044">
    <property type="entry name" value="GLUCOMANNAN 4-BETA-MANNOSYLTRANSFERASE 9"/>
    <property type="match status" value="1"/>
</dbReference>
<keyword evidence="6" id="KW-0333">Golgi apparatus</keyword>
<evidence type="ECO:0000313" key="9">
    <source>
        <dbReference type="EMBL" id="KAL1544576.1"/>
    </source>
</evidence>
<accession>A0ABD1GKC4</accession>
<keyword evidence="7" id="KW-0472">Membrane</keyword>
<sequence>MLSVFLLVFELVAYLKGWHFSPPSLEYEIEYSVEYVYANWLKIRAYYLAPLLQNLTNACIVLFLIQSVDRFVLVLGCFYIKIRGLRPVAETDYRDGDEKEGADLESYPMVLVQIPMCNGGRYTNNLLEQYASRIGLRQECLYRLQSREP</sequence>
<keyword evidence="5" id="KW-1133">Transmembrane helix</keyword>
<name>A0ABD1GKC4_SALDI</name>
<proteinExistence type="predicted"/>
<dbReference type="Proteomes" id="UP001567538">
    <property type="component" value="Unassembled WGS sequence"/>
</dbReference>
<evidence type="ECO:0000313" key="10">
    <source>
        <dbReference type="Proteomes" id="UP001567538"/>
    </source>
</evidence>
<evidence type="ECO:0000256" key="8">
    <source>
        <dbReference type="SAM" id="SignalP"/>
    </source>
</evidence>
<evidence type="ECO:0000256" key="5">
    <source>
        <dbReference type="ARBA" id="ARBA00022989"/>
    </source>
</evidence>
<evidence type="ECO:0000256" key="1">
    <source>
        <dbReference type="ARBA" id="ARBA00004394"/>
    </source>
</evidence>
<keyword evidence="3" id="KW-0808">Transferase</keyword>
<keyword evidence="2" id="KW-0328">Glycosyltransferase</keyword>